<dbReference type="PANTHER" id="PTHR36698:SF2">
    <property type="entry name" value="MCE_MLAD DOMAIN-CONTAINING PROTEIN"/>
    <property type="match status" value="1"/>
</dbReference>
<keyword evidence="4" id="KW-1185">Reference proteome</keyword>
<reference evidence="3" key="1">
    <citation type="submission" date="2022-03" db="EMBL/GenBank/DDBJ databases">
        <authorList>
            <person name="Woo C.Y."/>
        </authorList>
    </citation>
    <scope>NUCLEOTIDE SEQUENCE</scope>
    <source>
        <strain evidence="3">CYS-02</strain>
    </source>
</reference>
<dbReference type="Pfam" id="PF02470">
    <property type="entry name" value="MlaD"/>
    <property type="match status" value="1"/>
</dbReference>
<accession>A0A9X2AP22</accession>
<protein>
    <submittedName>
        <fullName evidence="3">MlaD family protein</fullName>
    </submittedName>
</protein>
<evidence type="ECO:0000259" key="2">
    <source>
        <dbReference type="Pfam" id="PF02470"/>
    </source>
</evidence>
<evidence type="ECO:0000256" key="1">
    <source>
        <dbReference type="SAM" id="Phobius"/>
    </source>
</evidence>
<sequence>MENKAHALAAGIFVLAVTALLVALAVWLTRDTGVQHAYELTTRDTVTGLQPQATVRFRGIAVGKVTAIGFDPKVTGNVLVRLAVDDGTPITRSTFATLSYQGVTGLAFVQLDDSGESKELLASSDSDPARIPLRPGLLNKLTDQGAAILAQVEETTKRLNQLLASENQQRITGALDSIGQAAGSVNRLVGTLDATVTQRLDPALAAVPALAADAGKTLRSLQATSDDFGRTARRLNEKDGPIDRLAEGSQALSHAAGSVNLSTLPRVNRVTEDASHAVRQLSRTVNNINDNPQSLIFGNGQVPPGPGEAGFAAPGASP</sequence>
<organism evidence="3 4">
    <name type="scientific">Variovorax terrae</name>
    <dbReference type="NCBI Taxonomy" id="2923278"/>
    <lineage>
        <taxon>Bacteria</taxon>
        <taxon>Pseudomonadati</taxon>
        <taxon>Pseudomonadota</taxon>
        <taxon>Betaproteobacteria</taxon>
        <taxon>Burkholderiales</taxon>
        <taxon>Comamonadaceae</taxon>
        <taxon>Variovorax</taxon>
    </lineage>
</organism>
<feature type="transmembrane region" description="Helical" evidence="1">
    <location>
        <begin position="7"/>
        <end position="28"/>
    </location>
</feature>
<dbReference type="EMBL" id="JALGBI010000003">
    <property type="protein sequence ID" value="MCJ0765393.1"/>
    <property type="molecule type" value="Genomic_DNA"/>
</dbReference>
<dbReference type="RefSeq" id="WP_243308758.1">
    <property type="nucleotide sequence ID" value="NZ_JALGBI010000003.1"/>
</dbReference>
<name>A0A9X2AP22_9BURK</name>
<evidence type="ECO:0000313" key="3">
    <source>
        <dbReference type="EMBL" id="MCJ0765393.1"/>
    </source>
</evidence>
<feature type="domain" description="Mce/MlaD" evidence="2">
    <location>
        <begin position="38"/>
        <end position="112"/>
    </location>
</feature>
<dbReference type="Proteomes" id="UP001139447">
    <property type="component" value="Unassembled WGS sequence"/>
</dbReference>
<gene>
    <name evidence="3" type="ORF">MMF98_19455</name>
</gene>
<comment type="caution">
    <text evidence="3">The sequence shown here is derived from an EMBL/GenBank/DDBJ whole genome shotgun (WGS) entry which is preliminary data.</text>
</comment>
<dbReference type="InterPro" id="IPR003399">
    <property type="entry name" value="Mce/MlaD"/>
</dbReference>
<keyword evidence="1" id="KW-0472">Membrane</keyword>
<dbReference type="AlphaFoldDB" id="A0A9X2AP22"/>
<dbReference type="PANTHER" id="PTHR36698">
    <property type="entry name" value="BLL5892 PROTEIN"/>
    <property type="match status" value="1"/>
</dbReference>
<keyword evidence="1" id="KW-0812">Transmembrane</keyword>
<keyword evidence="1" id="KW-1133">Transmembrane helix</keyword>
<evidence type="ECO:0000313" key="4">
    <source>
        <dbReference type="Proteomes" id="UP001139447"/>
    </source>
</evidence>
<proteinExistence type="predicted"/>